<keyword evidence="1" id="KW-0175">Coiled coil</keyword>
<protein>
    <submittedName>
        <fullName evidence="3">Uncharacterized protein</fullName>
    </submittedName>
</protein>
<dbReference type="OrthoDB" id="2682407at2759"/>
<organism evidence="3 4">
    <name type="scientific">Suillus luteus UH-Slu-Lm8-n1</name>
    <dbReference type="NCBI Taxonomy" id="930992"/>
    <lineage>
        <taxon>Eukaryota</taxon>
        <taxon>Fungi</taxon>
        <taxon>Dikarya</taxon>
        <taxon>Basidiomycota</taxon>
        <taxon>Agaricomycotina</taxon>
        <taxon>Agaricomycetes</taxon>
        <taxon>Agaricomycetidae</taxon>
        <taxon>Boletales</taxon>
        <taxon>Suillineae</taxon>
        <taxon>Suillaceae</taxon>
        <taxon>Suillus</taxon>
    </lineage>
</organism>
<feature type="region of interest" description="Disordered" evidence="2">
    <location>
        <begin position="160"/>
        <end position="201"/>
    </location>
</feature>
<dbReference type="HOGENOM" id="CLU_1035033_0_0_1"/>
<feature type="compositionally biased region" description="Basic and acidic residues" evidence="2">
    <location>
        <begin position="188"/>
        <end position="201"/>
    </location>
</feature>
<accession>A0A0D0A2P7</accession>
<gene>
    <name evidence="3" type="ORF">CY34DRAFT_11207</name>
</gene>
<reference evidence="3 4" key="1">
    <citation type="submission" date="2014-04" db="EMBL/GenBank/DDBJ databases">
        <authorList>
            <consortium name="DOE Joint Genome Institute"/>
            <person name="Kuo A."/>
            <person name="Ruytinx J."/>
            <person name="Rineau F."/>
            <person name="Colpaert J."/>
            <person name="Kohler A."/>
            <person name="Nagy L.G."/>
            <person name="Floudas D."/>
            <person name="Copeland A."/>
            <person name="Barry K.W."/>
            <person name="Cichocki N."/>
            <person name="Veneault-Fourrey C."/>
            <person name="LaButti K."/>
            <person name="Lindquist E.A."/>
            <person name="Lipzen A."/>
            <person name="Lundell T."/>
            <person name="Morin E."/>
            <person name="Murat C."/>
            <person name="Sun H."/>
            <person name="Tunlid A."/>
            <person name="Henrissat B."/>
            <person name="Grigoriev I.V."/>
            <person name="Hibbett D.S."/>
            <person name="Martin F."/>
            <person name="Nordberg H.P."/>
            <person name="Cantor M.N."/>
            <person name="Hua S.X."/>
        </authorList>
    </citation>
    <scope>NUCLEOTIDE SEQUENCE [LARGE SCALE GENOMIC DNA]</scope>
    <source>
        <strain evidence="3 4">UH-Slu-Lm8-n1</strain>
    </source>
</reference>
<proteinExistence type="predicted"/>
<evidence type="ECO:0000313" key="4">
    <source>
        <dbReference type="Proteomes" id="UP000054485"/>
    </source>
</evidence>
<evidence type="ECO:0000256" key="1">
    <source>
        <dbReference type="SAM" id="Coils"/>
    </source>
</evidence>
<evidence type="ECO:0000256" key="2">
    <source>
        <dbReference type="SAM" id="MobiDB-lite"/>
    </source>
</evidence>
<dbReference type="Proteomes" id="UP000054485">
    <property type="component" value="Unassembled WGS sequence"/>
</dbReference>
<feature type="compositionally biased region" description="Polar residues" evidence="2">
    <location>
        <begin position="164"/>
        <end position="173"/>
    </location>
</feature>
<dbReference type="InParanoid" id="A0A0D0A2P7"/>
<feature type="coiled-coil region" evidence="1">
    <location>
        <begin position="21"/>
        <end position="48"/>
    </location>
</feature>
<evidence type="ECO:0000313" key="3">
    <source>
        <dbReference type="EMBL" id="KIK44275.1"/>
    </source>
</evidence>
<sequence>MNVQQENLDLVKERDHYRAKCATANTQLASMENTIEDLKTQLNDSKRYVLQLQNGNERQHETRATTTNFSAATLGRDIEVLITNLNDSKRHVTQLQDENERLVSLNATMKHDAESLRTQLIESKWNVVQLQKDNEQLQNQASAILALERETDKLNKQLNESKQHAAQLQNDNKQLQKEASEVPATKRQPNDAKAQWDNESETRATATAALKHEVKGLTRKARPHDSERRVAGLFDGVFHNHRLRQESRIVREATPVTPASVQIVSPLSA</sequence>
<dbReference type="EMBL" id="KN835194">
    <property type="protein sequence ID" value="KIK44275.1"/>
    <property type="molecule type" value="Genomic_DNA"/>
</dbReference>
<reference evidence="4" key="2">
    <citation type="submission" date="2015-01" db="EMBL/GenBank/DDBJ databases">
        <title>Evolutionary Origins and Diversification of the Mycorrhizal Mutualists.</title>
        <authorList>
            <consortium name="DOE Joint Genome Institute"/>
            <consortium name="Mycorrhizal Genomics Consortium"/>
            <person name="Kohler A."/>
            <person name="Kuo A."/>
            <person name="Nagy L.G."/>
            <person name="Floudas D."/>
            <person name="Copeland A."/>
            <person name="Barry K.W."/>
            <person name="Cichocki N."/>
            <person name="Veneault-Fourrey C."/>
            <person name="LaButti K."/>
            <person name="Lindquist E.A."/>
            <person name="Lipzen A."/>
            <person name="Lundell T."/>
            <person name="Morin E."/>
            <person name="Murat C."/>
            <person name="Riley R."/>
            <person name="Ohm R."/>
            <person name="Sun H."/>
            <person name="Tunlid A."/>
            <person name="Henrissat B."/>
            <person name="Grigoriev I.V."/>
            <person name="Hibbett D.S."/>
            <person name="Martin F."/>
        </authorList>
    </citation>
    <scope>NUCLEOTIDE SEQUENCE [LARGE SCALE GENOMIC DNA]</scope>
    <source>
        <strain evidence="4">UH-Slu-Lm8-n1</strain>
    </source>
</reference>
<dbReference type="AlphaFoldDB" id="A0A0D0A2P7"/>
<name>A0A0D0A2P7_9AGAM</name>
<keyword evidence="4" id="KW-1185">Reference proteome</keyword>